<protein>
    <submittedName>
        <fullName evidence="2">Uncharacterized protein</fullName>
    </submittedName>
</protein>
<reference evidence="2 3" key="1">
    <citation type="submission" date="2014-04" db="EMBL/GenBank/DDBJ databases">
        <authorList>
            <consortium name="DOE Joint Genome Institute"/>
            <person name="Kuo A."/>
            <person name="Tarkka M."/>
            <person name="Buscot F."/>
            <person name="Kohler A."/>
            <person name="Nagy L.G."/>
            <person name="Floudas D."/>
            <person name="Copeland A."/>
            <person name="Barry K.W."/>
            <person name="Cichocki N."/>
            <person name="Veneault-Fourrey C."/>
            <person name="LaButti K."/>
            <person name="Lindquist E.A."/>
            <person name="Lipzen A."/>
            <person name="Lundell T."/>
            <person name="Morin E."/>
            <person name="Murat C."/>
            <person name="Sun H."/>
            <person name="Tunlid A."/>
            <person name="Henrissat B."/>
            <person name="Grigoriev I.V."/>
            <person name="Hibbett D.S."/>
            <person name="Martin F."/>
            <person name="Nordberg H.P."/>
            <person name="Cantor M.N."/>
            <person name="Hua S.X."/>
        </authorList>
    </citation>
    <scope>NUCLEOTIDE SEQUENCE [LARGE SCALE GENOMIC DNA]</scope>
    <source>
        <strain evidence="2 3">F 1598</strain>
    </source>
</reference>
<name>A0A0C3F0A0_PILCF</name>
<dbReference type="InParanoid" id="A0A0C3F0A0"/>
<sequence length="767" mass="84052">MRLSIRRQRLRKERRRQDRGERPSYWKEFCRARRSVPEIVTDAKAYAVTVDSATDAKTIEIGIQADLSTCTTATFADAAVDAAPVPVAKTLYVEVGIQTTSECDEDTVEVGVQAGISEPLMPTYSCSDIGLQTEPSETLEHQLNSNIEVSSATKTVDGEDERGLRGTINYGESCRARADGCEIKEASKDIEEKEMHATYLLGQECASGDEIAAETHGLWTEEAYNRYPQDVRFTLDQAGLPSTELEAPVPEPNAFFLYIQDLMAKVEGLEAENNILRVAMSQPIHCQGCNCAVGKAREAPAGEKVETDPLSCNDAAWRSQDAQQFPLVPANPPTAFIPSETMWQGQSELSTGDQHGDTNMEQMHEIELPPSGNPTRPSFSDLSLSASKHTDSDAQQYILGSGDMSIDAHRNPESLDSGWHDVVQFETGTLPAYPAASPLHTMPDNISSDCSEPFNNVSSTSFAAVAYIAENTFSYTLSGALGPGAMEYKSSTDNMPPIPPLSGAINGSNYPQSEWSPAGIFDSESFWAAARRTWEQCMVNADKAAMMVRFADQTDIQHQYKFFSRSFDWEGAQKIVDRMSIDNPKWVEEFVNALLASAHEDDIPFLEAGPSSRFYHTALNDSTSFGDYDLQSPWSPSARADIDIQAKDLSSTPENSRGASPHRERDHNLPNEDNLAESQKFTVWTEPSWATEPAFSEPFSPTPAGWGDISGESSSSTAAESPRSLSSSSTVSLGDEWLSQDQQDEKLIRSLAAMGPEDDLPSQPQPM</sequence>
<evidence type="ECO:0000313" key="2">
    <source>
        <dbReference type="EMBL" id="KIM78200.1"/>
    </source>
</evidence>
<accession>A0A0C3F0A0</accession>
<dbReference type="AlphaFoldDB" id="A0A0C3F0A0"/>
<dbReference type="EMBL" id="KN833018">
    <property type="protein sequence ID" value="KIM78200.1"/>
    <property type="molecule type" value="Genomic_DNA"/>
</dbReference>
<dbReference type="HOGENOM" id="CLU_364124_0_0_1"/>
<feature type="compositionally biased region" description="Polar residues" evidence="1">
    <location>
        <begin position="648"/>
        <end position="658"/>
    </location>
</feature>
<gene>
    <name evidence="2" type="ORF">PILCRDRAFT_11424</name>
</gene>
<organism evidence="2 3">
    <name type="scientific">Piloderma croceum (strain F 1598)</name>
    <dbReference type="NCBI Taxonomy" id="765440"/>
    <lineage>
        <taxon>Eukaryota</taxon>
        <taxon>Fungi</taxon>
        <taxon>Dikarya</taxon>
        <taxon>Basidiomycota</taxon>
        <taxon>Agaricomycotina</taxon>
        <taxon>Agaricomycetes</taxon>
        <taxon>Agaricomycetidae</taxon>
        <taxon>Atheliales</taxon>
        <taxon>Atheliaceae</taxon>
        <taxon>Piloderma</taxon>
    </lineage>
</organism>
<proteinExistence type="predicted"/>
<feature type="compositionally biased region" description="Polar residues" evidence="1">
    <location>
        <begin position="373"/>
        <end position="387"/>
    </location>
</feature>
<feature type="compositionally biased region" description="Basic and acidic residues" evidence="1">
    <location>
        <begin position="661"/>
        <end position="670"/>
    </location>
</feature>
<reference evidence="3" key="2">
    <citation type="submission" date="2015-01" db="EMBL/GenBank/DDBJ databases">
        <title>Evolutionary Origins and Diversification of the Mycorrhizal Mutualists.</title>
        <authorList>
            <consortium name="DOE Joint Genome Institute"/>
            <consortium name="Mycorrhizal Genomics Consortium"/>
            <person name="Kohler A."/>
            <person name="Kuo A."/>
            <person name="Nagy L.G."/>
            <person name="Floudas D."/>
            <person name="Copeland A."/>
            <person name="Barry K.W."/>
            <person name="Cichocki N."/>
            <person name="Veneault-Fourrey C."/>
            <person name="LaButti K."/>
            <person name="Lindquist E.A."/>
            <person name="Lipzen A."/>
            <person name="Lundell T."/>
            <person name="Morin E."/>
            <person name="Murat C."/>
            <person name="Riley R."/>
            <person name="Ohm R."/>
            <person name="Sun H."/>
            <person name="Tunlid A."/>
            <person name="Henrissat B."/>
            <person name="Grigoriev I.V."/>
            <person name="Hibbett D.S."/>
            <person name="Martin F."/>
        </authorList>
    </citation>
    <scope>NUCLEOTIDE SEQUENCE [LARGE SCALE GENOMIC DNA]</scope>
    <source>
        <strain evidence="3">F 1598</strain>
    </source>
</reference>
<evidence type="ECO:0000256" key="1">
    <source>
        <dbReference type="SAM" id="MobiDB-lite"/>
    </source>
</evidence>
<feature type="region of interest" description="Disordered" evidence="1">
    <location>
        <begin position="365"/>
        <end position="387"/>
    </location>
</feature>
<keyword evidence="3" id="KW-1185">Reference proteome</keyword>
<evidence type="ECO:0000313" key="3">
    <source>
        <dbReference type="Proteomes" id="UP000054166"/>
    </source>
</evidence>
<feature type="region of interest" description="Disordered" evidence="1">
    <location>
        <begin position="692"/>
        <end position="767"/>
    </location>
</feature>
<dbReference type="Proteomes" id="UP000054166">
    <property type="component" value="Unassembled WGS sequence"/>
</dbReference>
<feature type="region of interest" description="Disordered" evidence="1">
    <location>
        <begin position="647"/>
        <end position="674"/>
    </location>
</feature>
<feature type="compositionally biased region" description="Low complexity" evidence="1">
    <location>
        <begin position="710"/>
        <end position="734"/>
    </location>
</feature>